<evidence type="ECO:0000256" key="1">
    <source>
        <dbReference type="ARBA" id="ARBA00004196"/>
    </source>
</evidence>
<dbReference type="GO" id="GO:0015036">
    <property type="term" value="F:disulfide oxidoreductase activity"/>
    <property type="evidence" value="ECO:0007669"/>
    <property type="project" value="UniProtKB-ARBA"/>
</dbReference>
<dbReference type="CDD" id="cd02966">
    <property type="entry name" value="TlpA_like_family"/>
    <property type="match status" value="1"/>
</dbReference>
<evidence type="ECO:0000256" key="3">
    <source>
        <dbReference type="ARBA" id="ARBA00023157"/>
    </source>
</evidence>
<keyword evidence="3" id="KW-1015">Disulfide bond</keyword>
<feature type="domain" description="Thioredoxin" evidence="6">
    <location>
        <begin position="19"/>
        <end position="157"/>
    </location>
</feature>
<proteinExistence type="predicted"/>
<gene>
    <name evidence="7" type="ORF">C7S18_16655</name>
</gene>
<keyword evidence="8" id="KW-1185">Reference proteome</keyword>
<organism evidence="7 8">
    <name type="scientific">Ahniella affigens</name>
    <dbReference type="NCBI Taxonomy" id="2021234"/>
    <lineage>
        <taxon>Bacteria</taxon>
        <taxon>Pseudomonadati</taxon>
        <taxon>Pseudomonadota</taxon>
        <taxon>Gammaproteobacteria</taxon>
        <taxon>Lysobacterales</taxon>
        <taxon>Rhodanobacteraceae</taxon>
        <taxon>Ahniella</taxon>
    </lineage>
</organism>
<dbReference type="InterPro" id="IPR036249">
    <property type="entry name" value="Thioredoxin-like_sf"/>
</dbReference>
<dbReference type="Gene3D" id="3.40.30.10">
    <property type="entry name" value="Glutaredoxin"/>
    <property type="match status" value="1"/>
</dbReference>
<dbReference type="OrthoDB" id="9796554at2"/>
<feature type="chain" id="PRO_5015150637" evidence="5">
    <location>
        <begin position="22"/>
        <end position="163"/>
    </location>
</feature>
<evidence type="ECO:0000256" key="5">
    <source>
        <dbReference type="SAM" id="SignalP"/>
    </source>
</evidence>
<feature type="signal peptide" evidence="5">
    <location>
        <begin position="1"/>
        <end position="21"/>
    </location>
</feature>
<keyword evidence="2" id="KW-0201">Cytochrome c-type biogenesis</keyword>
<name>A0A2P1PV37_9GAMM</name>
<dbReference type="EMBL" id="CP027860">
    <property type="protein sequence ID" value="AVP98717.1"/>
    <property type="molecule type" value="Genomic_DNA"/>
</dbReference>
<dbReference type="Proteomes" id="UP000241074">
    <property type="component" value="Chromosome"/>
</dbReference>
<evidence type="ECO:0000313" key="8">
    <source>
        <dbReference type="Proteomes" id="UP000241074"/>
    </source>
</evidence>
<dbReference type="SUPFAM" id="SSF52833">
    <property type="entry name" value="Thioredoxin-like"/>
    <property type="match status" value="1"/>
</dbReference>
<dbReference type="PROSITE" id="PS00194">
    <property type="entry name" value="THIOREDOXIN_1"/>
    <property type="match status" value="1"/>
</dbReference>
<sequence>MRIVQASLLIVCLAWQGIALASKEQPSLSVATTEGKTFDLSKQRGKWVVVNFWATWCGPCLKEMPDLDGFDQARDDVVVVGLAFEEIEAAELKSFVKKRGVRYPIALVDVYEPPADFDVPRGLPTTYLIDPDGKVAEKFLGPITSEDLARVIATKSVPTKTET</sequence>
<dbReference type="GO" id="GO:0030313">
    <property type="term" value="C:cell envelope"/>
    <property type="evidence" value="ECO:0007669"/>
    <property type="project" value="UniProtKB-SubCell"/>
</dbReference>
<dbReference type="AlphaFoldDB" id="A0A2P1PV37"/>
<dbReference type="InterPro" id="IPR017937">
    <property type="entry name" value="Thioredoxin_CS"/>
</dbReference>
<dbReference type="InterPro" id="IPR013766">
    <property type="entry name" value="Thioredoxin_domain"/>
</dbReference>
<dbReference type="RefSeq" id="WP_106892637.1">
    <property type="nucleotide sequence ID" value="NZ_CP027860.1"/>
</dbReference>
<reference evidence="7 8" key="2">
    <citation type="submission" date="2018-03" db="EMBL/GenBank/DDBJ databases">
        <authorList>
            <person name="Keele B.F."/>
        </authorList>
    </citation>
    <scope>NUCLEOTIDE SEQUENCE [LARGE SCALE GENOMIC DNA]</scope>
    <source>
        <strain evidence="7 8">D13</strain>
    </source>
</reference>
<dbReference type="InterPro" id="IPR013740">
    <property type="entry name" value="Redoxin"/>
</dbReference>
<evidence type="ECO:0000256" key="2">
    <source>
        <dbReference type="ARBA" id="ARBA00022748"/>
    </source>
</evidence>
<evidence type="ECO:0000256" key="4">
    <source>
        <dbReference type="ARBA" id="ARBA00023284"/>
    </source>
</evidence>
<evidence type="ECO:0000313" key="7">
    <source>
        <dbReference type="EMBL" id="AVP98717.1"/>
    </source>
</evidence>
<keyword evidence="5" id="KW-0732">Signal</keyword>
<accession>A0A2P1PV37</accession>
<dbReference type="Pfam" id="PF08534">
    <property type="entry name" value="Redoxin"/>
    <property type="match status" value="1"/>
</dbReference>
<dbReference type="KEGG" id="xba:C7S18_16655"/>
<dbReference type="GO" id="GO:0017004">
    <property type="term" value="P:cytochrome complex assembly"/>
    <property type="evidence" value="ECO:0007669"/>
    <property type="project" value="UniProtKB-KW"/>
</dbReference>
<reference evidence="7 8" key="1">
    <citation type="submission" date="2018-03" db="EMBL/GenBank/DDBJ databases">
        <title>Ahniella affigens gen. nov., sp. nov., a gammaproteobacterium isolated from sandy soil near a stream.</title>
        <authorList>
            <person name="Ko Y."/>
            <person name="Kim J.-H."/>
        </authorList>
    </citation>
    <scope>NUCLEOTIDE SEQUENCE [LARGE SCALE GENOMIC DNA]</scope>
    <source>
        <strain evidence="7 8">D13</strain>
    </source>
</reference>
<keyword evidence="4" id="KW-0676">Redox-active center</keyword>
<evidence type="ECO:0000259" key="6">
    <source>
        <dbReference type="PROSITE" id="PS51352"/>
    </source>
</evidence>
<dbReference type="InterPro" id="IPR050553">
    <property type="entry name" value="Thioredoxin_ResA/DsbE_sf"/>
</dbReference>
<comment type="subcellular location">
    <subcellularLocation>
        <location evidence="1">Cell envelope</location>
    </subcellularLocation>
</comment>
<protein>
    <submittedName>
        <fullName evidence="7">TlpA family protein disulfide reductase</fullName>
    </submittedName>
</protein>
<dbReference type="PANTHER" id="PTHR42852:SF6">
    <property type="entry name" value="THIOL:DISULFIDE INTERCHANGE PROTEIN DSBE"/>
    <property type="match status" value="1"/>
</dbReference>
<dbReference type="PANTHER" id="PTHR42852">
    <property type="entry name" value="THIOL:DISULFIDE INTERCHANGE PROTEIN DSBE"/>
    <property type="match status" value="1"/>
</dbReference>
<dbReference type="PROSITE" id="PS51352">
    <property type="entry name" value="THIOREDOXIN_2"/>
    <property type="match status" value="1"/>
</dbReference>